<dbReference type="EMBL" id="KQ434849">
    <property type="protein sequence ID" value="KZC08530.1"/>
    <property type="molecule type" value="Genomic_DNA"/>
</dbReference>
<protein>
    <submittedName>
        <fullName evidence="2">Uncharacterized protein</fullName>
    </submittedName>
</protein>
<dbReference type="Proteomes" id="UP000076502">
    <property type="component" value="Unassembled WGS sequence"/>
</dbReference>
<evidence type="ECO:0000256" key="1">
    <source>
        <dbReference type="SAM" id="MobiDB-lite"/>
    </source>
</evidence>
<evidence type="ECO:0000313" key="3">
    <source>
        <dbReference type="Proteomes" id="UP000076502"/>
    </source>
</evidence>
<feature type="compositionally biased region" description="Basic residues" evidence="1">
    <location>
        <begin position="14"/>
        <end position="28"/>
    </location>
</feature>
<dbReference type="AlphaFoldDB" id="A0A154PBG5"/>
<reference evidence="2 3" key="1">
    <citation type="submission" date="2015-07" db="EMBL/GenBank/DDBJ databases">
        <title>The genome of Dufourea novaeangliae.</title>
        <authorList>
            <person name="Pan H."/>
            <person name="Kapheim K."/>
        </authorList>
    </citation>
    <scope>NUCLEOTIDE SEQUENCE [LARGE SCALE GENOMIC DNA]</scope>
    <source>
        <strain evidence="2">0120121106</strain>
        <tissue evidence="2">Whole body</tissue>
    </source>
</reference>
<accession>A0A154PBG5</accession>
<proteinExistence type="predicted"/>
<gene>
    <name evidence="2" type="ORF">WN55_10848</name>
</gene>
<organism evidence="2 3">
    <name type="scientific">Dufourea novaeangliae</name>
    <name type="common">Sweat bee</name>
    <dbReference type="NCBI Taxonomy" id="178035"/>
    <lineage>
        <taxon>Eukaryota</taxon>
        <taxon>Metazoa</taxon>
        <taxon>Ecdysozoa</taxon>
        <taxon>Arthropoda</taxon>
        <taxon>Hexapoda</taxon>
        <taxon>Insecta</taxon>
        <taxon>Pterygota</taxon>
        <taxon>Neoptera</taxon>
        <taxon>Endopterygota</taxon>
        <taxon>Hymenoptera</taxon>
        <taxon>Apocrita</taxon>
        <taxon>Aculeata</taxon>
        <taxon>Apoidea</taxon>
        <taxon>Anthophila</taxon>
        <taxon>Halictidae</taxon>
        <taxon>Rophitinae</taxon>
        <taxon>Dufourea</taxon>
    </lineage>
</organism>
<evidence type="ECO:0000313" key="2">
    <source>
        <dbReference type="EMBL" id="KZC08530.1"/>
    </source>
</evidence>
<name>A0A154PBG5_DUFNO</name>
<sequence>MRKIGGKVGESGKKMKKSCGSSKKRSQNQRKYIAWKLLKHLRENKQKKKKIKLPKVIPVQ</sequence>
<feature type="region of interest" description="Disordered" evidence="1">
    <location>
        <begin position="1"/>
        <end position="31"/>
    </location>
</feature>
<keyword evidence="3" id="KW-1185">Reference proteome</keyword>